<dbReference type="AlphaFoldDB" id="A0A4R2JHS6"/>
<dbReference type="Proteomes" id="UP000295680">
    <property type="component" value="Unassembled WGS sequence"/>
</dbReference>
<accession>A0A4R2JHS6</accession>
<dbReference type="SUPFAM" id="SSF51695">
    <property type="entry name" value="PLC-like phosphodiesterases"/>
    <property type="match status" value="1"/>
</dbReference>
<evidence type="ECO:0000313" key="3">
    <source>
        <dbReference type="Proteomes" id="UP000295680"/>
    </source>
</evidence>
<reference evidence="2 3" key="1">
    <citation type="submission" date="2019-03" db="EMBL/GenBank/DDBJ databases">
        <title>Genomic Encyclopedia of Type Strains, Phase IV (KMG-IV): sequencing the most valuable type-strain genomes for metagenomic binning, comparative biology and taxonomic classification.</title>
        <authorList>
            <person name="Goeker M."/>
        </authorList>
    </citation>
    <scope>NUCLEOTIDE SEQUENCE [LARGE SCALE GENOMIC DNA]</scope>
    <source>
        <strain evidence="2 3">DSM 45934</strain>
    </source>
</reference>
<keyword evidence="1" id="KW-0732">Signal</keyword>
<keyword evidence="3" id="KW-1185">Reference proteome</keyword>
<feature type="signal peptide" evidence="1">
    <location>
        <begin position="1"/>
        <end position="22"/>
    </location>
</feature>
<dbReference type="InterPro" id="IPR032075">
    <property type="entry name" value="PI-PLC-C1"/>
</dbReference>
<gene>
    <name evidence="2" type="ORF">EV192_107374</name>
</gene>
<proteinExistence type="predicted"/>
<dbReference type="Gene3D" id="3.20.20.190">
    <property type="entry name" value="Phosphatidylinositol (PI) phosphodiesterase"/>
    <property type="match status" value="1"/>
</dbReference>
<protein>
    <submittedName>
        <fullName evidence="2">Calcium-dependent phosphoinositide phospholipase C</fullName>
    </submittedName>
</protein>
<sequence>MGRLTAATAALAITAGALLTSAGPAAGFPPMGRGVRMNQVQVIGTHNSYHRELSFAEQQRQRESDHLWYSHPSLPAQFGQEGVRQIELDVMPDSDAGGLYTRPLIRQAAGLGPLTDPDMAKPGLKVMHWADHDYGTSCVAVVTCLRQVVDWSRQHRGHAPIAVLLELKQTDPAMEQQGGPKSPPWDDQRFAALDAEIRSVVPAEQLITPDTLRRPGLTLEQSVLRSGWPSLDQARGKFVFLMDNKDPKVQAPYLAGRPNLEGRVLFTDSAPGRADAAFLEQNDPRGANTAQIQDWVRRGYLVRTRADEPFDAASTGDTTRLKAALASGAQLVSTDFPVPGLAARYGSDYVAELPGHVPLRCNPVNAPWYCRGVPLE</sequence>
<feature type="chain" id="PRO_5039187250" evidence="1">
    <location>
        <begin position="23"/>
        <end position="376"/>
    </location>
</feature>
<comment type="caution">
    <text evidence="2">The sequence shown here is derived from an EMBL/GenBank/DDBJ whole genome shotgun (WGS) entry which is preliminary data.</text>
</comment>
<organism evidence="2 3">
    <name type="scientific">Actinocrispum wychmicini</name>
    <dbReference type="NCBI Taxonomy" id="1213861"/>
    <lineage>
        <taxon>Bacteria</taxon>
        <taxon>Bacillati</taxon>
        <taxon>Actinomycetota</taxon>
        <taxon>Actinomycetes</taxon>
        <taxon>Pseudonocardiales</taxon>
        <taxon>Pseudonocardiaceae</taxon>
        <taxon>Actinocrispum</taxon>
    </lineage>
</organism>
<dbReference type="InterPro" id="IPR017946">
    <property type="entry name" value="PLC-like_Pdiesterase_TIM-brl"/>
</dbReference>
<evidence type="ECO:0000256" key="1">
    <source>
        <dbReference type="SAM" id="SignalP"/>
    </source>
</evidence>
<dbReference type="EMBL" id="SLWS01000007">
    <property type="protein sequence ID" value="TCO55949.1"/>
    <property type="molecule type" value="Genomic_DNA"/>
</dbReference>
<dbReference type="RefSeq" id="WP_132122147.1">
    <property type="nucleotide sequence ID" value="NZ_SLWS01000007.1"/>
</dbReference>
<name>A0A4R2JHS6_9PSEU</name>
<dbReference type="OrthoDB" id="195526at2"/>
<dbReference type="GO" id="GO:0008081">
    <property type="term" value="F:phosphoric diester hydrolase activity"/>
    <property type="evidence" value="ECO:0007669"/>
    <property type="project" value="InterPro"/>
</dbReference>
<dbReference type="GO" id="GO:0006629">
    <property type="term" value="P:lipid metabolic process"/>
    <property type="evidence" value="ECO:0007669"/>
    <property type="project" value="InterPro"/>
</dbReference>
<dbReference type="CDD" id="cd08589">
    <property type="entry name" value="PI-PLCc_SaPLC1_like"/>
    <property type="match status" value="1"/>
</dbReference>
<dbReference type="Pfam" id="PF16670">
    <property type="entry name" value="PI-PLC-C1"/>
    <property type="match status" value="1"/>
</dbReference>
<evidence type="ECO:0000313" key="2">
    <source>
        <dbReference type="EMBL" id="TCO55949.1"/>
    </source>
</evidence>